<reference evidence="2 3" key="1">
    <citation type="submission" date="2020-02" db="EMBL/GenBank/DDBJ databases">
        <title>Draft genome sequence of Haematococcus lacustris strain NIES-144.</title>
        <authorList>
            <person name="Morimoto D."/>
            <person name="Nakagawa S."/>
            <person name="Yoshida T."/>
            <person name="Sawayama S."/>
        </authorList>
    </citation>
    <scope>NUCLEOTIDE SEQUENCE [LARGE SCALE GENOMIC DNA]</scope>
    <source>
        <strain evidence="2 3">NIES-144</strain>
    </source>
</reference>
<protein>
    <submittedName>
        <fullName evidence="2">Uncharacterized protein</fullName>
    </submittedName>
</protein>
<comment type="caution">
    <text evidence="2">The sequence shown here is derived from an EMBL/GenBank/DDBJ whole genome shotgun (WGS) entry which is preliminary data.</text>
</comment>
<dbReference type="AlphaFoldDB" id="A0A699ZVX5"/>
<proteinExistence type="predicted"/>
<evidence type="ECO:0000313" key="2">
    <source>
        <dbReference type="EMBL" id="GFH26105.1"/>
    </source>
</evidence>
<keyword evidence="3" id="KW-1185">Reference proteome</keyword>
<dbReference type="EMBL" id="BLLF01003023">
    <property type="protein sequence ID" value="GFH26105.1"/>
    <property type="molecule type" value="Genomic_DNA"/>
</dbReference>
<dbReference type="Proteomes" id="UP000485058">
    <property type="component" value="Unassembled WGS sequence"/>
</dbReference>
<gene>
    <name evidence="2" type="ORF">HaLaN_24195</name>
</gene>
<evidence type="ECO:0000313" key="3">
    <source>
        <dbReference type="Proteomes" id="UP000485058"/>
    </source>
</evidence>
<sequence length="72" mass="7574">MPSRQSAFETIAEKAPSADVAAELPAPGERRTSKRLSCTASARDEWELAPVMSTTLSLTIVVLGASGDLAKK</sequence>
<feature type="region of interest" description="Disordered" evidence="1">
    <location>
        <begin position="1"/>
        <end position="38"/>
    </location>
</feature>
<name>A0A699ZVX5_HAELA</name>
<evidence type="ECO:0000256" key="1">
    <source>
        <dbReference type="SAM" id="MobiDB-lite"/>
    </source>
</evidence>
<accession>A0A699ZVX5</accession>
<feature type="non-terminal residue" evidence="2">
    <location>
        <position position="72"/>
    </location>
</feature>
<feature type="non-terminal residue" evidence="2">
    <location>
        <position position="1"/>
    </location>
</feature>
<organism evidence="2 3">
    <name type="scientific">Haematococcus lacustris</name>
    <name type="common">Green alga</name>
    <name type="synonym">Haematococcus pluvialis</name>
    <dbReference type="NCBI Taxonomy" id="44745"/>
    <lineage>
        <taxon>Eukaryota</taxon>
        <taxon>Viridiplantae</taxon>
        <taxon>Chlorophyta</taxon>
        <taxon>core chlorophytes</taxon>
        <taxon>Chlorophyceae</taxon>
        <taxon>CS clade</taxon>
        <taxon>Chlamydomonadales</taxon>
        <taxon>Haematococcaceae</taxon>
        <taxon>Haematococcus</taxon>
    </lineage>
</organism>